<accession>A0A0F9EL84</accession>
<comment type="caution">
    <text evidence="1">The sequence shown here is derived from an EMBL/GenBank/DDBJ whole genome shotgun (WGS) entry which is preliminary data.</text>
</comment>
<protein>
    <submittedName>
        <fullName evidence="1">Uncharacterized protein</fullName>
    </submittedName>
</protein>
<reference evidence="1" key="1">
    <citation type="journal article" date="2015" name="Nature">
        <title>Complex archaea that bridge the gap between prokaryotes and eukaryotes.</title>
        <authorList>
            <person name="Spang A."/>
            <person name="Saw J.H."/>
            <person name="Jorgensen S.L."/>
            <person name="Zaremba-Niedzwiedzka K."/>
            <person name="Martijn J."/>
            <person name="Lind A.E."/>
            <person name="van Eijk R."/>
            <person name="Schleper C."/>
            <person name="Guy L."/>
            <person name="Ettema T.J."/>
        </authorList>
    </citation>
    <scope>NUCLEOTIDE SEQUENCE</scope>
</reference>
<sequence length="149" mass="16791">MTETAVAEISADSWVHEQEGLDDADKQTLSKYDTPGDAIKASAHATRKFAEYDEQIKNSVNWPDDKTPVEDRAAFDTKMHTYRGVPEKAEGYEFDRSTIPEHIAYDQELEDGLRQLSVDKKISKSVASDIHGFYTKAMLARHEAIEKVA</sequence>
<feature type="non-terminal residue" evidence="1">
    <location>
        <position position="149"/>
    </location>
</feature>
<name>A0A0F9EL84_9ZZZZ</name>
<dbReference type="AlphaFoldDB" id="A0A0F9EL84"/>
<dbReference type="EMBL" id="LAZR01036511">
    <property type="protein sequence ID" value="KKL24648.1"/>
    <property type="molecule type" value="Genomic_DNA"/>
</dbReference>
<evidence type="ECO:0000313" key="1">
    <source>
        <dbReference type="EMBL" id="KKL24648.1"/>
    </source>
</evidence>
<organism evidence="1">
    <name type="scientific">marine sediment metagenome</name>
    <dbReference type="NCBI Taxonomy" id="412755"/>
    <lineage>
        <taxon>unclassified sequences</taxon>
        <taxon>metagenomes</taxon>
        <taxon>ecological metagenomes</taxon>
    </lineage>
</organism>
<proteinExistence type="predicted"/>
<gene>
    <name evidence="1" type="ORF">LCGC14_2413190</name>
</gene>